<dbReference type="GO" id="GO:0005085">
    <property type="term" value="F:guanyl-nucleotide exchange factor activity"/>
    <property type="evidence" value="ECO:0007669"/>
    <property type="project" value="EnsemblFungi"/>
</dbReference>
<dbReference type="SMART" id="SM00167">
    <property type="entry name" value="VPS9"/>
    <property type="match status" value="1"/>
</dbReference>
<dbReference type="GO" id="GO:0031267">
    <property type="term" value="F:small GTPase binding"/>
    <property type="evidence" value="ECO:0007669"/>
    <property type="project" value="TreeGrafter"/>
</dbReference>
<dbReference type="GO" id="GO:0005829">
    <property type="term" value="C:cytosol"/>
    <property type="evidence" value="ECO:0007669"/>
    <property type="project" value="EnsemblFungi"/>
</dbReference>
<dbReference type="GO" id="GO:0006895">
    <property type="term" value="P:Golgi to endosome transport"/>
    <property type="evidence" value="ECO:0007669"/>
    <property type="project" value="EnsemblFungi"/>
</dbReference>
<feature type="region of interest" description="Disordered" evidence="1">
    <location>
        <begin position="1"/>
        <end position="40"/>
    </location>
</feature>
<dbReference type="KEGG" id="tpf:TPHA_0L01640"/>
<sequence length="648" mass="73098">MQLTMKDAQVESFKPKVESALKDESVNGDNSTKSLENTTTSTSKVNVFHTPPISNSKFDLLKSVNTSYKTSDQISQVSVKSSATTNSIGATSTTSSSTMSSSTTANTSNSNMHVGNESLINEEDVEKEVNVLKELPPELMKILDLFIVDLKQPKYAKPLTILQLSSVFQNFYTSFDKNCFQYLQNIQLQNNSSNSNVSTYMNARETLSSGLSGLFARSRSSSVNSNVPIRGRRSSSLFSSDSTTNVTQMLSPEEINKQLKNNELNNLKIEKYMEFCEKDIFKKIIDVGTSAIKPNEMLKSTSINETDELPTKKNNTEKNTELFKLSQLFKNSPEYEKYSNLLHKKIKCLNKLNADNTIDLKKFLEVPSNFQEEDFIVAEKIFNELIYNSIAPCEKLGLLVKLHRSMTSSTEPTSNDEYLSLLIYYVIRANPKNIFLNTQFIKLFRYKKKLVENELFVLTNIEATLTFIDSIKTTDFSKETQEILKRETQEILDISIGKVVKLPSLHHSLSSSNLDQIVELPLSDNINRSASYDGIKTVLDASVKNILGRIKPYAYGKPISRSPSLTSLDNTATVKFSGKENEQFPTGIDETLIGDNSTPEVEKLSLKTPTINNWKKYRDLNFEDLKVNELKEIFEVYKTFANKNSPEI</sequence>
<name>G8C039_TETPH</name>
<dbReference type="PANTHER" id="PTHR23101">
    <property type="entry name" value="RAB GDP/GTP EXCHANGE FACTOR"/>
    <property type="match status" value="1"/>
</dbReference>
<dbReference type="HOGENOM" id="CLU_031230_0_0_1"/>
<dbReference type="Gene3D" id="1.20.1050.80">
    <property type="entry name" value="VPS9 domain"/>
    <property type="match status" value="1"/>
</dbReference>
<evidence type="ECO:0000313" key="3">
    <source>
        <dbReference type="EMBL" id="CCE65517.1"/>
    </source>
</evidence>
<dbReference type="AlphaFoldDB" id="G8C039"/>
<gene>
    <name evidence="3" type="primary">TPHA0L01640</name>
    <name evidence="3" type="ordered locus">TPHA_0L01640</name>
</gene>
<dbReference type="Pfam" id="PF02204">
    <property type="entry name" value="VPS9"/>
    <property type="match status" value="1"/>
</dbReference>
<dbReference type="eggNOG" id="ENOG502R0NJ">
    <property type="taxonomic scope" value="Eukaryota"/>
</dbReference>
<feature type="compositionally biased region" description="Low complexity" evidence="1">
    <location>
        <begin position="85"/>
        <end position="111"/>
    </location>
</feature>
<reference evidence="3 4" key="1">
    <citation type="journal article" date="2011" name="Proc. Natl. Acad. Sci. U.S.A.">
        <title>Evolutionary erosion of yeast sex chromosomes by mating-type switching accidents.</title>
        <authorList>
            <person name="Gordon J.L."/>
            <person name="Armisen D."/>
            <person name="Proux-Wera E."/>
            <person name="Oheigeartaigh S.S."/>
            <person name="Byrne K.P."/>
            <person name="Wolfe K.H."/>
        </authorList>
    </citation>
    <scope>NUCLEOTIDE SEQUENCE [LARGE SCALE GENOMIC DNA]</scope>
    <source>
        <strain evidence="4">ATCC 24235 / CBS 4417 / NBRC 1672 / NRRL Y-8282 / UCD 70-5</strain>
    </source>
</reference>
<protein>
    <recommendedName>
        <fullName evidence="2">VPS9 domain-containing protein</fullName>
    </recommendedName>
</protein>
<dbReference type="OrthoDB" id="10264848at2759"/>
<feature type="domain" description="VPS9" evidence="2">
    <location>
        <begin position="336"/>
        <end position="477"/>
    </location>
</feature>
<feature type="compositionally biased region" description="Polar residues" evidence="1">
    <location>
        <begin position="27"/>
        <end position="40"/>
    </location>
</feature>
<dbReference type="GO" id="GO:0032511">
    <property type="term" value="P:late endosome to vacuole transport via multivesicular body sorting pathway"/>
    <property type="evidence" value="ECO:0007669"/>
    <property type="project" value="EnsemblFungi"/>
</dbReference>
<evidence type="ECO:0000259" key="2">
    <source>
        <dbReference type="PROSITE" id="PS51205"/>
    </source>
</evidence>
<evidence type="ECO:0000256" key="1">
    <source>
        <dbReference type="SAM" id="MobiDB-lite"/>
    </source>
</evidence>
<dbReference type="STRING" id="1071381.G8C039"/>
<dbReference type="GeneID" id="11531711"/>
<dbReference type="OMA" id="MFHTPPI"/>
<dbReference type="PROSITE" id="PS51205">
    <property type="entry name" value="VPS9"/>
    <property type="match status" value="1"/>
</dbReference>
<dbReference type="GO" id="GO:0036010">
    <property type="term" value="P:protein localization to endosome"/>
    <property type="evidence" value="ECO:0007669"/>
    <property type="project" value="EnsemblFungi"/>
</dbReference>
<organism evidence="3 4">
    <name type="scientific">Tetrapisispora phaffii (strain ATCC 24235 / CBS 4417 / NBRC 1672 / NRRL Y-8282 / UCD 70-5)</name>
    <name type="common">Yeast</name>
    <name type="synonym">Fabospora phaffii</name>
    <dbReference type="NCBI Taxonomy" id="1071381"/>
    <lineage>
        <taxon>Eukaryota</taxon>
        <taxon>Fungi</taxon>
        <taxon>Dikarya</taxon>
        <taxon>Ascomycota</taxon>
        <taxon>Saccharomycotina</taxon>
        <taxon>Saccharomycetes</taxon>
        <taxon>Saccharomycetales</taxon>
        <taxon>Saccharomycetaceae</taxon>
        <taxon>Tetrapisispora</taxon>
    </lineage>
</organism>
<feature type="region of interest" description="Disordered" evidence="1">
    <location>
        <begin position="85"/>
        <end position="114"/>
    </location>
</feature>
<dbReference type="SUPFAM" id="SSF109993">
    <property type="entry name" value="VPS9 domain"/>
    <property type="match status" value="1"/>
</dbReference>
<dbReference type="InterPro" id="IPR037191">
    <property type="entry name" value="VPS9_dom_sf"/>
</dbReference>
<dbReference type="InterPro" id="IPR003123">
    <property type="entry name" value="VPS9"/>
</dbReference>
<evidence type="ECO:0000313" key="4">
    <source>
        <dbReference type="Proteomes" id="UP000005666"/>
    </source>
</evidence>
<dbReference type="RefSeq" id="XP_003687951.1">
    <property type="nucleotide sequence ID" value="XM_003687903.1"/>
</dbReference>
<dbReference type="InterPro" id="IPR045046">
    <property type="entry name" value="Vps9-like"/>
</dbReference>
<proteinExistence type="predicted"/>
<dbReference type="Proteomes" id="UP000005666">
    <property type="component" value="Chromosome 12"/>
</dbReference>
<dbReference type="PANTHER" id="PTHR23101:SF124">
    <property type="entry name" value="PROTEIN MUK1"/>
    <property type="match status" value="1"/>
</dbReference>
<accession>G8C039</accession>
<feature type="compositionally biased region" description="Basic and acidic residues" evidence="1">
    <location>
        <begin position="13"/>
        <end position="25"/>
    </location>
</feature>
<keyword evidence="4" id="KW-1185">Reference proteome</keyword>
<dbReference type="GO" id="GO:0030139">
    <property type="term" value="C:endocytic vesicle"/>
    <property type="evidence" value="ECO:0007669"/>
    <property type="project" value="TreeGrafter"/>
</dbReference>
<dbReference type="EMBL" id="HE612867">
    <property type="protein sequence ID" value="CCE65517.1"/>
    <property type="molecule type" value="Genomic_DNA"/>
</dbReference>